<organism evidence="2 3">
    <name type="scientific">Flavipsychrobacter stenotrophus</name>
    <dbReference type="NCBI Taxonomy" id="2077091"/>
    <lineage>
        <taxon>Bacteria</taxon>
        <taxon>Pseudomonadati</taxon>
        <taxon>Bacteroidota</taxon>
        <taxon>Chitinophagia</taxon>
        <taxon>Chitinophagales</taxon>
        <taxon>Chitinophagaceae</taxon>
        <taxon>Flavipsychrobacter</taxon>
    </lineage>
</organism>
<dbReference type="Proteomes" id="UP000239872">
    <property type="component" value="Unassembled WGS sequence"/>
</dbReference>
<evidence type="ECO:0008006" key="4">
    <source>
        <dbReference type="Google" id="ProtNLM"/>
    </source>
</evidence>
<evidence type="ECO:0000313" key="3">
    <source>
        <dbReference type="Proteomes" id="UP000239872"/>
    </source>
</evidence>
<dbReference type="AlphaFoldDB" id="A0A2S7SZH0"/>
<keyword evidence="1" id="KW-0175">Coiled coil</keyword>
<comment type="caution">
    <text evidence="2">The sequence shown here is derived from an EMBL/GenBank/DDBJ whole genome shotgun (WGS) entry which is preliminary data.</text>
</comment>
<dbReference type="InterPro" id="IPR009057">
    <property type="entry name" value="Homeodomain-like_sf"/>
</dbReference>
<gene>
    <name evidence="2" type="ORF">CJD36_000935</name>
</gene>
<reference evidence="2 3" key="1">
    <citation type="submission" date="2018-01" db="EMBL/GenBank/DDBJ databases">
        <title>A novel member of the phylum Bacteroidetes isolated from glacier ice.</title>
        <authorList>
            <person name="Liu Q."/>
            <person name="Xin Y.-H."/>
        </authorList>
    </citation>
    <scope>NUCLEOTIDE SEQUENCE [LARGE SCALE GENOMIC DNA]</scope>
    <source>
        <strain evidence="2 3">RB1R16</strain>
    </source>
</reference>
<proteinExistence type="predicted"/>
<dbReference type="EMBL" id="PPSL01000001">
    <property type="protein sequence ID" value="PQJ12350.1"/>
    <property type="molecule type" value="Genomic_DNA"/>
</dbReference>
<feature type="coiled-coil region" evidence="1">
    <location>
        <begin position="78"/>
        <end position="112"/>
    </location>
</feature>
<keyword evidence="3" id="KW-1185">Reference proteome</keyword>
<evidence type="ECO:0000313" key="2">
    <source>
        <dbReference type="EMBL" id="PQJ12350.1"/>
    </source>
</evidence>
<dbReference type="RefSeq" id="WP_105037234.1">
    <property type="nucleotide sequence ID" value="NZ_PPSL01000001.1"/>
</dbReference>
<accession>A0A2S7SZH0</accession>
<sequence>MKVTEEEELAFKSQINEEFKKKIAFEILAAGKTYKQVQEEYRAPSIHQLINWKRQYERKIKMGQVKLPALTDEQKNSMKEVKLRTNELEKALAEAELKILALNTMIDIAENHFNIPIRKKPGTKRSK</sequence>
<dbReference type="OrthoDB" id="667383at2"/>
<name>A0A2S7SZH0_9BACT</name>
<dbReference type="SUPFAM" id="SSF46689">
    <property type="entry name" value="Homeodomain-like"/>
    <property type="match status" value="1"/>
</dbReference>
<protein>
    <recommendedName>
        <fullName evidence="4">Transposase</fullName>
    </recommendedName>
</protein>
<evidence type="ECO:0000256" key="1">
    <source>
        <dbReference type="SAM" id="Coils"/>
    </source>
</evidence>